<dbReference type="GO" id="GO:0015421">
    <property type="term" value="F:ABC-type oligopeptide transporter activity"/>
    <property type="evidence" value="ECO:0007669"/>
    <property type="project" value="TreeGrafter"/>
</dbReference>
<comment type="subcellular location">
    <subcellularLocation>
        <location evidence="1">Cell inner membrane</location>
    </subcellularLocation>
    <subcellularLocation>
        <location evidence="2">Cell membrane</location>
        <topology evidence="2">Multi-pass membrane protein</topology>
    </subcellularLocation>
</comment>
<dbReference type="Proteomes" id="UP000252893">
    <property type="component" value="Unassembled WGS sequence"/>
</dbReference>
<evidence type="ECO:0000259" key="11">
    <source>
        <dbReference type="PROSITE" id="PS50893"/>
    </source>
</evidence>
<feature type="transmembrane region" description="Helical" evidence="10">
    <location>
        <begin position="246"/>
        <end position="267"/>
    </location>
</feature>
<sequence length="579" mass="64117">MTDILKRFFAYYRPHKLLFAVDFCSAVLSGLLELAFPVAVTLFIDRLLPTNEWGLISLAAVGLLCVYVFNAGLQVVVTYWGHMLGINIETEMRRKAFDHLQKLSFGYFDNQKTGHLVARMTKDLEEIGEVAHHGPEDLFIAIMTLIGAFLLMFWEHSTLALITVLIVPVTAWVTLRFGGRMTTTWRALYGRVAAFNARIEENVGGIRVVQAFTNEDHERALFAEDNQNYRNTKLEAYKVMAASTSLSYLSMRFIQVVVMLCGAYFVIRGDLTAGGFVGFLLLVSVFFRPIDKINSVIESYPKGIAGFQRYLEFLDTRPDIADRSNARDVGQLQGNIRYDQVSFGYQDNRAIVQGLNLDIQAGETIAFVGPSGAGKTTICSLLPRFYEVTEGAISIDGIDIRDMTLKSLRSNIGIVSQDVFLFAGTIRENIAYGRLDASDAEIMQAMERARLSDVVAGLPAGLDTIIGERGVKLSGGQKQRLAIARIFLKNPPILILDEATSALDTETERAIQQSLAELSVGRTTLVIAHRLATITNADRIVVVQHGRVAEEGSHEQLLAAKSGLYRQLLEAQNRSVADA</sequence>
<keyword evidence="14" id="KW-1185">Reference proteome</keyword>
<dbReference type="InterPro" id="IPR003593">
    <property type="entry name" value="AAA+_ATPase"/>
</dbReference>
<name>A0A366E522_9HYPH</name>
<accession>A0A366E522</accession>
<feature type="transmembrane region" description="Helical" evidence="10">
    <location>
        <begin position="56"/>
        <end position="80"/>
    </location>
</feature>
<dbReference type="RefSeq" id="WP_113943937.1">
    <property type="nucleotide sequence ID" value="NZ_JBHEEG010000002.1"/>
</dbReference>
<evidence type="ECO:0000256" key="9">
    <source>
        <dbReference type="ARBA" id="ARBA00024725"/>
    </source>
</evidence>
<feature type="domain" description="ABC transporter" evidence="11">
    <location>
        <begin position="336"/>
        <end position="570"/>
    </location>
</feature>
<dbReference type="InterPro" id="IPR003439">
    <property type="entry name" value="ABC_transporter-like_ATP-bd"/>
</dbReference>
<dbReference type="PROSITE" id="PS50893">
    <property type="entry name" value="ABC_TRANSPORTER_2"/>
    <property type="match status" value="1"/>
</dbReference>
<dbReference type="CDD" id="cd18549">
    <property type="entry name" value="ABC_6TM_YwjA_like"/>
    <property type="match status" value="1"/>
</dbReference>
<dbReference type="Pfam" id="PF00005">
    <property type="entry name" value="ABC_tran"/>
    <property type="match status" value="1"/>
</dbReference>
<protein>
    <submittedName>
        <fullName evidence="13">ATP-binding cassette subfamily B protein</fullName>
    </submittedName>
</protein>
<dbReference type="GO" id="GO:0016887">
    <property type="term" value="F:ATP hydrolysis activity"/>
    <property type="evidence" value="ECO:0007669"/>
    <property type="project" value="InterPro"/>
</dbReference>
<comment type="caution">
    <text evidence="13">The sequence shown here is derived from an EMBL/GenBank/DDBJ whole genome shotgun (WGS) entry which is preliminary data.</text>
</comment>
<evidence type="ECO:0000256" key="1">
    <source>
        <dbReference type="ARBA" id="ARBA00004533"/>
    </source>
</evidence>
<evidence type="ECO:0000256" key="6">
    <source>
        <dbReference type="ARBA" id="ARBA00022840"/>
    </source>
</evidence>
<dbReference type="InterPro" id="IPR017871">
    <property type="entry name" value="ABC_transporter-like_CS"/>
</dbReference>
<feature type="transmembrane region" description="Helical" evidence="10">
    <location>
        <begin position="273"/>
        <end position="290"/>
    </location>
</feature>
<evidence type="ECO:0000256" key="5">
    <source>
        <dbReference type="ARBA" id="ARBA00022741"/>
    </source>
</evidence>
<dbReference type="InterPro" id="IPR027417">
    <property type="entry name" value="P-loop_NTPase"/>
</dbReference>
<dbReference type="AlphaFoldDB" id="A0A366E522"/>
<dbReference type="SUPFAM" id="SSF52540">
    <property type="entry name" value="P-loop containing nucleoside triphosphate hydrolases"/>
    <property type="match status" value="1"/>
</dbReference>
<gene>
    <name evidence="13" type="ORF">DFR47_102252</name>
</gene>
<dbReference type="Gene3D" id="1.20.1560.10">
    <property type="entry name" value="ABC transporter type 1, transmembrane domain"/>
    <property type="match status" value="1"/>
</dbReference>
<keyword evidence="7 10" id="KW-1133">Transmembrane helix</keyword>
<dbReference type="PROSITE" id="PS00211">
    <property type="entry name" value="ABC_TRANSPORTER_1"/>
    <property type="match status" value="1"/>
</dbReference>
<evidence type="ECO:0000256" key="4">
    <source>
        <dbReference type="ARBA" id="ARBA00022692"/>
    </source>
</evidence>
<dbReference type="GO" id="GO:0005886">
    <property type="term" value="C:plasma membrane"/>
    <property type="evidence" value="ECO:0007669"/>
    <property type="project" value="UniProtKB-SubCell"/>
</dbReference>
<keyword evidence="4 10" id="KW-0812">Transmembrane</keyword>
<dbReference type="PANTHER" id="PTHR43394">
    <property type="entry name" value="ATP-DEPENDENT PERMEASE MDL1, MITOCHONDRIAL"/>
    <property type="match status" value="1"/>
</dbReference>
<organism evidence="13 14">
    <name type="scientific">Pseudochrobactrum asaccharolyticum</name>
    <dbReference type="NCBI Taxonomy" id="354351"/>
    <lineage>
        <taxon>Bacteria</taxon>
        <taxon>Pseudomonadati</taxon>
        <taxon>Pseudomonadota</taxon>
        <taxon>Alphaproteobacteria</taxon>
        <taxon>Hyphomicrobiales</taxon>
        <taxon>Brucellaceae</taxon>
        <taxon>Pseudochrobactrum</taxon>
    </lineage>
</organism>
<dbReference type="InterPro" id="IPR011527">
    <property type="entry name" value="ABC1_TM_dom"/>
</dbReference>
<dbReference type="PROSITE" id="PS50929">
    <property type="entry name" value="ABC_TM1F"/>
    <property type="match status" value="1"/>
</dbReference>
<dbReference type="FunFam" id="3.40.50.300:FF:000218">
    <property type="entry name" value="Multidrug ABC transporter ATP-binding protein"/>
    <property type="match status" value="1"/>
</dbReference>
<evidence type="ECO:0000313" key="14">
    <source>
        <dbReference type="Proteomes" id="UP000252893"/>
    </source>
</evidence>
<dbReference type="InterPro" id="IPR039421">
    <property type="entry name" value="Type_1_exporter"/>
</dbReference>
<dbReference type="SMART" id="SM00382">
    <property type="entry name" value="AAA"/>
    <property type="match status" value="1"/>
</dbReference>
<dbReference type="EMBL" id="QNRH01000002">
    <property type="protein sequence ID" value="RBO97470.1"/>
    <property type="molecule type" value="Genomic_DNA"/>
</dbReference>
<evidence type="ECO:0000313" key="13">
    <source>
        <dbReference type="EMBL" id="RBO97470.1"/>
    </source>
</evidence>
<feature type="domain" description="ABC transmembrane type-1" evidence="12">
    <location>
        <begin position="23"/>
        <end position="302"/>
    </location>
</feature>
<reference evidence="13 14" key="1">
    <citation type="submission" date="2018-06" db="EMBL/GenBank/DDBJ databases">
        <title>Genomic Encyclopedia of Type Strains, Phase IV (KMG-IV): sequencing the most valuable type-strain genomes for metagenomic binning, comparative biology and taxonomic classification.</title>
        <authorList>
            <person name="Goeker M."/>
        </authorList>
    </citation>
    <scope>NUCLEOTIDE SEQUENCE [LARGE SCALE GENOMIC DNA]</scope>
    <source>
        <strain evidence="13 14">DSM 25619</strain>
    </source>
</reference>
<evidence type="ECO:0000256" key="2">
    <source>
        <dbReference type="ARBA" id="ARBA00004651"/>
    </source>
</evidence>
<comment type="function">
    <text evidence="9">Part of an ABC transporter complex. Transmembrane domains (TMD) form a pore in the inner membrane and the ATP-binding domain (NBD) is responsible for energy generation.</text>
</comment>
<dbReference type="OrthoDB" id="9804259at2"/>
<dbReference type="GO" id="GO:0005524">
    <property type="term" value="F:ATP binding"/>
    <property type="evidence" value="ECO:0007669"/>
    <property type="project" value="UniProtKB-KW"/>
</dbReference>
<dbReference type="SUPFAM" id="SSF90123">
    <property type="entry name" value="ABC transporter transmembrane region"/>
    <property type="match status" value="1"/>
</dbReference>
<comment type="similarity">
    <text evidence="3">Belongs to the ABC transporter superfamily.</text>
</comment>
<keyword evidence="6 13" id="KW-0067">ATP-binding</keyword>
<keyword evidence="8 10" id="KW-0472">Membrane</keyword>
<feature type="transmembrane region" description="Helical" evidence="10">
    <location>
        <begin position="20"/>
        <end position="44"/>
    </location>
</feature>
<dbReference type="Pfam" id="PF00664">
    <property type="entry name" value="ABC_membrane"/>
    <property type="match status" value="1"/>
</dbReference>
<evidence type="ECO:0000256" key="10">
    <source>
        <dbReference type="SAM" id="Phobius"/>
    </source>
</evidence>
<evidence type="ECO:0000256" key="7">
    <source>
        <dbReference type="ARBA" id="ARBA00022989"/>
    </source>
</evidence>
<keyword evidence="5" id="KW-0547">Nucleotide-binding</keyword>
<evidence type="ECO:0000259" key="12">
    <source>
        <dbReference type="PROSITE" id="PS50929"/>
    </source>
</evidence>
<dbReference type="Gene3D" id="3.40.50.300">
    <property type="entry name" value="P-loop containing nucleotide triphosphate hydrolases"/>
    <property type="match status" value="1"/>
</dbReference>
<dbReference type="InterPro" id="IPR036640">
    <property type="entry name" value="ABC1_TM_sf"/>
</dbReference>
<evidence type="ECO:0000256" key="3">
    <source>
        <dbReference type="ARBA" id="ARBA00005417"/>
    </source>
</evidence>
<proteinExistence type="inferred from homology"/>
<feature type="transmembrane region" description="Helical" evidence="10">
    <location>
        <begin position="160"/>
        <end position="178"/>
    </location>
</feature>
<feature type="transmembrane region" description="Helical" evidence="10">
    <location>
        <begin position="138"/>
        <end position="154"/>
    </location>
</feature>
<dbReference type="PANTHER" id="PTHR43394:SF1">
    <property type="entry name" value="ATP-BINDING CASSETTE SUB-FAMILY B MEMBER 10, MITOCHONDRIAL"/>
    <property type="match status" value="1"/>
</dbReference>
<evidence type="ECO:0000256" key="8">
    <source>
        <dbReference type="ARBA" id="ARBA00023136"/>
    </source>
</evidence>